<dbReference type="AlphaFoldDB" id="A0AAD5KG92"/>
<evidence type="ECO:0000313" key="1">
    <source>
        <dbReference type="EMBL" id="KAI9551329.1"/>
    </source>
</evidence>
<evidence type="ECO:0008006" key="3">
    <source>
        <dbReference type="Google" id="ProtNLM"/>
    </source>
</evidence>
<keyword evidence="2" id="KW-1185">Reference proteome</keyword>
<proteinExistence type="predicted"/>
<name>A0AAD5KG92_9CRUS</name>
<gene>
    <name evidence="1" type="ORF">GHT06_006997</name>
</gene>
<reference evidence="1" key="1">
    <citation type="submission" date="2022-05" db="EMBL/GenBank/DDBJ databases">
        <title>A multi-omics perspective on studying reproductive biology in Daphnia sinensis.</title>
        <authorList>
            <person name="Jia J."/>
        </authorList>
    </citation>
    <scope>NUCLEOTIDE SEQUENCE</scope>
    <source>
        <strain evidence="1">WSL</strain>
    </source>
</reference>
<evidence type="ECO:0000313" key="2">
    <source>
        <dbReference type="Proteomes" id="UP000820818"/>
    </source>
</evidence>
<protein>
    <recommendedName>
        <fullName evidence="3">RNase H type-1 domain-containing protein</fullName>
    </recommendedName>
</protein>
<accession>A0AAD5KG92</accession>
<dbReference type="EMBL" id="WJBH02000016">
    <property type="protein sequence ID" value="KAI9551329.1"/>
    <property type="molecule type" value="Genomic_DNA"/>
</dbReference>
<sequence length="367" mass="41557">MIFSNKRTLEPCNIKIKENIISPSATSKFVGFELDTKLSWKSHIEEKCRATQRQIHTLRRCLRRTWGLDTKKLVTLYKTIIVPKLLYGCSVWCRVILIKSYKTKLQTVQREMLKCITRSLKNVPLNSLLIISNLLPIELKILEFSVNYYLSHKHDEFSPSSATTIGAVLHKTKLDQTMDNTQKFHSRRHPPWELSKLNYRSEDETPLSQEENGLVIYTKSHKSTAGVGLGIVCCASNVIIQTTQEKLAANTTENQAEILGLLTALQYADCTKNEKLNETATTCRELCYDNRDHIHLNLASAKEKEGIDLAKAAAKAALDLGSQETKNQPWSIELLKDKLTTNIKPTTNLILPITSESNKCSPSHCLF</sequence>
<dbReference type="Proteomes" id="UP000820818">
    <property type="component" value="Unassembled WGS sequence"/>
</dbReference>
<organism evidence="1 2">
    <name type="scientific">Daphnia sinensis</name>
    <dbReference type="NCBI Taxonomy" id="1820382"/>
    <lineage>
        <taxon>Eukaryota</taxon>
        <taxon>Metazoa</taxon>
        <taxon>Ecdysozoa</taxon>
        <taxon>Arthropoda</taxon>
        <taxon>Crustacea</taxon>
        <taxon>Branchiopoda</taxon>
        <taxon>Diplostraca</taxon>
        <taxon>Cladocera</taxon>
        <taxon>Anomopoda</taxon>
        <taxon>Daphniidae</taxon>
        <taxon>Daphnia</taxon>
        <taxon>Daphnia similis group</taxon>
    </lineage>
</organism>
<comment type="caution">
    <text evidence="1">The sequence shown here is derived from an EMBL/GenBank/DDBJ whole genome shotgun (WGS) entry which is preliminary data.</text>
</comment>